<proteinExistence type="predicted"/>
<comment type="caution">
    <text evidence="2">The sequence shown here is derived from an EMBL/GenBank/DDBJ whole genome shotgun (WGS) entry which is preliminary data.</text>
</comment>
<protein>
    <recommendedName>
        <fullName evidence="1">Methyltransferase FkbM domain-containing protein</fullName>
    </recommendedName>
</protein>
<evidence type="ECO:0000313" key="2">
    <source>
        <dbReference type="EMBL" id="GHC82785.1"/>
    </source>
</evidence>
<dbReference type="Proteomes" id="UP000638353">
    <property type="component" value="Unassembled WGS sequence"/>
</dbReference>
<organism evidence="2 3">
    <name type="scientific">Streptomyces finlayi</name>
    <dbReference type="NCBI Taxonomy" id="67296"/>
    <lineage>
        <taxon>Bacteria</taxon>
        <taxon>Bacillati</taxon>
        <taxon>Actinomycetota</taxon>
        <taxon>Actinomycetes</taxon>
        <taxon>Kitasatosporales</taxon>
        <taxon>Streptomycetaceae</taxon>
        <taxon>Streptomyces</taxon>
    </lineage>
</organism>
<dbReference type="PANTHER" id="PTHR34203">
    <property type="entry name" value="METHYLTRANSFERASE, FKBM FAMILY PROTEIN"/>
    <property type="match status" value="1"/>
</dbReference>
<evidence type="ECO:0000313" key="3">
    <source>
        <dbReference type="Proteomes" id="UP000638353"/>
    </source>
</evidence>
<dbReference type="AlphaFoldDB" id="A0A919C864"/>
<gene>
    <name evidence="2" type="ORF">GCM10010334_11310</name>
</gene>
<name>A0A919C864_9ACTN</name>
<dbReference type="Pfam" id="PF05050">
    <property type="entry name" value="Methyltransf_21"/>
    <property type="match status" value="1"/>
</dbReference>
<evidence type="ECO:0000259" key="1">
    <source>
        <dbReference type="Pfam" id="PF05050"/>
    </source>
</evidence>
<dbReference type="SUPFAM" id="SSF53335">
    <property type="entry name" value="S-adenosyl-L-methionine-dependent methyltransferases"/>
    <property type="match status" value="1"/>
</dbReference>
<dbReference type="Gene3D" id="3.40.50.150">
    <property type="entry name" value="Vaccinia Virus protein VP39"/>
    <property type="match status" value="1"/>
</dbReference>
<dbReference type="PANTHER" id="PTHR34203:SF15">
    <property type="entry name" value="SLL1173 PROTEIN"/>
    <property type="match status" value="1"/>
</dbReference>
<dbReference type="RefSeq" id="WP_189822338.1">
    <property type="nucleotide sequence ID" value="NZ_BMVC01000002.1"/>
</dbReference>
<sequence length="322" mass="33903">MTPALLDPAGPTFRQRALCAVIRAGRRTLAATPLSGSGPTSALSAALHRLAFPVAGTVVPYRGLRFTTAEGDRCVATAMLGGAYESLELDLYERLAARASGIVDVGASIGLYSCTGAAKMRPDGRITAFEPVPANAEALRRNLRLNGLADRVRVEEVAVGPAPGSLTLHLDPANSGGHSAAPDAFGPGGRTVTVPRVALDAYPWERRPDLVKIDAEGYEVQVLRGAVRTLAQGRPAVFVEYVPEQVAACGDDPREILDALWADGRGVFVLDKVCGVVRRADRAALAALRARHPHCDNLLSVGRPAHRALLPEGSARVWSCAG</sequence>
<reference evidence="2" key="1">
    <citation type="journal article" date="2014" name="Int. J. Syst. Evol. Microbiol.">
        <title>Complete genome sequence of Corynebacterium casei LMG S-19264T (=DSM 44701T), isolated from a smear-ripened cheese.</title>
        <authorList>
            <consortium name="US DOE Joint Genome Institute (JGI-PGF)"/>
            <person name="Walter F."/>
            <person name="Albersmeier A."/>
            <person name="Kalinowski J."/>
            <person name="Ruckert C."/>
        </authorList>
    </citation>
    <scope>NUCLEOTIDE SEQUENCE</scope>
    <source>
        <strain evidence="2">JCM 4637</strain>
    </source>
</reference>
<dbReference type="InterPro" id="IPR006342">
    <property type="entry name" value="FkbM_mtfrase"/>
</dbReference>
<dbReference type="EMBL" id="BMVC01000002">
    <property type="protein sequence ID" value="GHC82785.1"/>
    <property type="molecule type" value="Genomic_DNA"/>
</dbReference>
<dbReference type="InterPro" id="IPR052514">
    <property type="entry name" value="SAM-dependent_MTase"/>
</dbReference>
<reference evidence="2" key="2">
    <citation type="submission" date="2020-09" db="EMBL/GenBank/DDBJ databases">
        <authorList>
            <person name="Sun Q."/>
            <person name="Ohkuma M."/>
        </authorList>
    </citation>
    <scope>NUCLEOTIDE SEQUENCE</scope>
    <source>
        <strain evidence="2">JCM 4637</strain>
    </source>
</reference>
<dbReference type="NCBIfam" id="TIGR01444">
    <property type="entry name" value="fkbM_fam"/>
    <property type="match status" value="1"/>
</dbReference>
<feature type="domain" description="Methyltransferase FkbM" evidence="1">
    <location>
        <begin position="104"/>
        <end position="259"/>
    </location>
</feature>
<accession>A0A919C864</accession>
<dbReference type="InterPro" id="IPR029063">
    <property type="entry name" value="SAM-dependent_MTases_sf"/>
</dbReference>